<feature type="transmembrane region" description="Helical" evidence="7">
    <location>
        <begin position="655"/>
        <end position="675"/>
    </location>
</feature>
<evidence type="ECO:0000259" key="8">
    <source>
        <dbReference type="Pfam" id="PF04547"/>
    </source>
</evidence>
<dbReference type="PANTHER" id="PTHR12308">
    <property type="entry name" value="ANOCTAMIN"/>
    <property type="match status" value="1"/>
</dbReference>
<dbReference type="InterPro" id="IPR032394">
    <property type="entry name" value="Anoct_dimer"/>
</dbReference>
<reference evidence="10 11" key="1">
    <citation type="submission" date="2016-11" db="EMBL/GenBank/DDBJ databases">
        <title>The macronuclear genome of Stentor coeruleus: a giant cell with tiny introns.</title>
        <authorList>
            <person name="Slabodnick M."/>
            <person name="Ruby J.G."/>
            <person name="Reiff S.B."/>
            <person name="Swart E.C."/>
            <person name="Gosai S."/>
            <person name="Prabakaran S."/>
            <person name="Witkowska E."/>
            <person name="Larue G.E."/>
            <person name="Fisher S."/>
            <person name="Freeman R.M."/>
            <person name="Gunawardena J."/>
            <person name="Chu W."/>
            <person name="Stover N.A."/>
            <person name="Gregory B.D."/>
            <person name="Nowacki M."/>
            <person name="Derisi J."/>
            <person name="Roy S.W."/>
            <person name="Marshall W.F."/>
            <person name="Sood P."/>
        </authorList>
    </citation>
    <scope>NUCLEOTIDE SEQUENCE [LARGE SCALE GENOMIC DNA]</scope>
    <source>
        <strain evidence="10">WM001</strain>
    </source>
</reference>
<feature type="transmembrane region" description="Helical" evidence="7">
    <location>
        <begin position="626"/>
        <end position="649"/>
    </location>
</feature>
<feature type="transmembrane region" description="Helical" evidence="7">
    <location>
        <begin position="462"/>
        <end position="481"/>
    </location>
</feature>
<comment type="caution">
    <text evidence="10">The sequence shown here is derived from an EMBL/GenBank/DDBJ whole genome shotgun (WGS) entry which is preliminary data.</text>
</comment>
<dbReference type="Pfam" id="PF04547">
    <property type="entry name" value="Anoctamin"/>
    <property type="match status" value="1"/>
</dbReference>
<feature type="domain" description="Anoctamin transmembrane" evidence="8">
    <location>
        <begin position="263"/>
        <end position="686"/>
    </location>
</feature>
<sequence>MGARSEFDDTLVYCLHFHNPYDKLNEGFFNKSKPVLDVRKKFLRIYKTSADNERKDVIPKIFEKKISWLKATDFEDTKNLTVSNRELIHSVISSVIFSIKHELKLRCEILSSRDKDEIFIKIYANESWLRKSAEMIDYKLPFKKDFIELLFKDSDVEYKKKSFMTVPPCGSINLLKHSSNQGIFPLYNEDDEEVSEKGSLFTYANKVRIVVDALNSRLDLCAMKKYKVMIDNYCVHKENPLQKLKNNWARVGAILNSQPLDDIRNYYGEKISLYFAWIGTYANLMKCAAIFGLIIQAAKYFYQQNDSMYKILTVSFAIFLTFWGSLFDQLWGRREKTLAWNWGTSNLSEIEMQRGDFVGNFERDEVTGKMKVIEQENSINKFKKMISYSFILTFILLVVAIVVSIFLFRAYILSVDEKWGAYLPGFLNAIQIRVMNLIYNHLAVYLNDWENHETDNAYNDHLAVKLFLFRFVNSYSSLFYLAFFEGSLCKHTCIVDLSNQLMVIFLTNMAMNTVELGLPWLKTKLKIRQETKKVQKLLKEDSSLREHVYPVEYESKLQSYESPLEDYMEMVIQFGYVSLFGAALPILPVLALLELMVEIRVDAWKICNLTKRAPPYRSENIGVWRIIIIIVAYAGAITNTGIIFFTTGFFKDEPFIQVLGFIFLEHIMIIGMYLIDIIIPDIPDIATDGLKWSSRIVEEKKLAWLTIKKVSAEFSSSFGHERLLIRQKDISYHEEY</sequence>
<dbReference type="AlphaFoldDB" id="A0A1R2D184"/>
<evidence type="ECO:0000256" key="7">
    <source>
        <dbReference type="SAM" id="Phobius"/>
    </source>
</evidence>
<dbReference type="GO" id="GO:0005254">
    <property type="term" value="F:chloride channel activity"/>
    <property type="evidence" value="ECO:0007669"/>
    <property type="project" value="TreeGrafter"/>
</dbReference>
<evidence type="ECO:0000256" key="4">
    <source>
        <dbReference type="ARBA" id="ARBA00022989"/>
    </source>
</evidence>
<feature type="transmembrane region" description="Helical" evidence="7">
    <location>
        <begin position="386"/>
        <end position="408"/>
    </location>
</feature>
<keyword evidence="5 7" id="KW-0472">Membrane</keyword>
<dbReference type="PANTHER" id="PTHR12308:SF73">
    <property type="entry name" value="ANOCTAMIN"/>
    <property type="match status" value="1"/>
</dbReference>
<evidence type="ECO:0000256" key="1">
    <source>
        <dbReference type="ARBA" id="ARBA00004651"/>
    </source>
</evidence>
<feature type="domain" description="Anoctamin dimerisation" evidence="9">
    <location>
        <begin position="101"/>
        <end position="260"/>
    </location>
</feature>
<evidence type="ECO:0000256" key="3">
    <source>
        <dbReference type="ARBA" id="ARBA00022692"/>
    </source>
</evidence>
<evidence type="ECO:0000256" key="2">
    <source>
        <dbReference type="ARBA" id="ARBA00022475"/>
    </source>
</evidence>
<dbReference type="OrthoDB" id="295848at2759"/>
<keyword evidence="6" id="KW-0325">Glycoprotein</keyword>
<feature type="transmembrane region" description="Helical" evidence="7">
    <location>
        <begin position="274"/>
        <end position="295"/>
    </location>
</feature>
<evidence type="ECO:0000256" key="6">
    <source>
        <dbReference type="ARBA" id="ARBA00023180"/>
    </source>
</evidence>
<dbReference type="Proteomes" id="UP000187209">
    <property type="component" value="Unassembled WGS sequence"/>
</dbReference>
<accession>A0A1R2D184</accession>
<keyword evidence="4 7" id="KW-1133">Transmembrane helix</keyword>
<protein>
    <recommendedName>
        <fullName evidence="12">Anoctamin dimerisation domain-containing protein</fullName>
    </recommendedName>
</protein>
<feature type="transmembrane region" description="Helical" evidence="7">
    <location>
        <begin position="420"/>
        <end position="442"/>
    </location>
</feature>
<gene>
    <name evidence="10" type="ORF">SteCoe_1675</name>
</gene>
<dbReference type="InterPro" id="IPR049452">
    <property type="entry name" value="Anoctamin_TM"/>
</dbReference>
<name>A0A1R2D184_9CILI</name>
<feature type="transmembrane region" description="Helical" evidence="7">
    <location>
        <begin position="570"/>
        <end position="593"/>
    </location>
</feature>
<dbReference type="EMBL" id="MPUH01000018">
    <property type="protein sequence ID" value="OMJ94983.1"/>
    <property type="molecule type" value="Genomic_DNA"/>
</dbReference>
<feature type="transmembrane region" description="Helical" evidence="7">
    <location>
        <begin position="493"/>
        <end position="511"/>
    </location>
</feature>
<organism evidence="10 11">
    <name type="scientific">Stentor coeruleus</name>
    <dbReference type="NCBI Taxonomy" id="5963"/>
    <lineage>
        <taxon>Eukaryota</taxon>
        <taxon>Sar</taxon>
        <taxon>Alveolata</taxon>
        <taxon>Ciliophora</taxon>
        <taxon>Postciliodesmatophora</taxon>
        <taxon>Heterotrichea</taxon>
        <taxon>Heterotrichida</taxon>
        <taxon>Stentoridae</taxon>
        <taxon>Stentor</taxon>
    </lineage>
</organism>
<evidence type="ECO:0008006" key="12">
    <source>
        <dbReference type="Google" id="ProtNLM"/>
    </source>
</evidence>
<comment type="subcellular location">
    <subcellularLocation>
        <location evidence="1">Cell membrane</location>
        <topology evidence="1">Multi-pass membrane protein</topology>
    </subcellularLocation>
</comment>
<dbReference type="Pfam" id="PF16178">
    <property type="entry name" value="Anoct_dimer"/>
    <property type="match status" value="1"/>
</dbReference>
<evidence type="ECO:0000313" key="10">
    <source>
        <dbReference type="EMBL" id="OMJ94983.1"/>
    </source>
</evidence>
<evidence type="ECO:0000259" key="9">
    <source>
        <dbReference type="Pfam" id="PF16178"/>
    </source>
</evidence>
<feature type="transmembrane region" description="Helical" evidence="7">
    <location>
        <begin position="307"/>
        <end position="326"/>
    </location>
</feature>
<keyword evidence="2" id="KW-1003">Cell membrane</keyword>
<proteinExistence type="predicted"/>
<keyword evidence="11" id="KW-1185">Reference proteome</keyword>
<dbReference type="GO" id="GO:0005886">
    <property type="term" value="C:plasma membrane"/>
    <property type="evidence" value="ECO:0007669"/>
    <property type="project" value="UniProtKB-SubCell"/>
</dbReference>
<evidence type="ECO:0000256" key="5">
    <source>
        <dbReference type="ARBA" id="ARBA00023136"/>
    </source>
</evidence>
<dbReference type="GO" id="GO:0046983">
    <property type="term" value="F:protein dimerization activity"/>
    <property type="evidence" value="ECO:0007669"/>
    <property type="project" value="InterPro"/>
</dbReference>
<keyword evidence="3 7" id="KW-0812">Transmembrane</keyword>
<dbReference type="InterPro" id="IPR007632">
    <property type="entry name" value="Anoctamin"/>
</dbReference>
<evidence type="ECO:0000313" key="11">
    <source>
        <dbReference type="Proteomes" id="UP000187209"/>
    </source>
</evidence>